<accession>A0A2P7MXZ0</accession>
<evidence type="ECO:0000259" key="1">
    <source>
        <dbReference type="Pfam" id="PF01266"/>
    </source>
</evidence>
<dbReference type="Proteomes" id="UP000243002">
    <property type="component" value="Unassembled WGS sequence"/>
</dbReference>
<dbReference type="InterPro" id="IPR036188">
    <property type="entry name" value="FAD/NAD-bd_sf"/>
</dbReference>
<dbReference type="AlphaFoldDB" id="A0A2P7MXZ0"/>
<proteinExistence type="predicted"/>
<evidence type="ECO:0000313" key="4">
    <source>
        <dbReference type="Proteomes" id="UP000243002"/>
    </source>
</evidence>
<dbReference type="PRINTS" id="PR00420">
    <property type="entry name" value="RNGMNOXGNASE"/>
</dbReference>
<dbReference type="Gene3D" id="3.30.70.2700">
    <property type="match status" value="1"/>
</dbReference>
<comment type="caution">
    <text evidence="3">The sequence shown here is derived from an EMBL/GenBank/DDBJ whole genome shotgun (WGS) entry which is preliminary data.</text>
</comment>
<dbReference type="PANTHER" id="PTHR42842">
    <property type="entry name" value="FAD/NAD(P)-BINDING OXIDOREDUCTASE"/>
    <property type="match status" value="1"/>
</dbReference>
<feature type="domain" description="FAD-dependent protein C-terminal" evidence="2">
    <location>
        <begin position="291"/>
        <end position="496"/>
    </location>
</feature>
<dbReference type="SUPFAM" id="SSF51905">
    <property type="entry name" value="FAD/NAD(P)-binding domain"/>
    <property type="match status" value="1"/>
</dbReference>
<dbReference type="InterPro" id="IPR028348">
    <property type="entry name" value="FAD-binding_protein"/>
</dbReference>
<dbReference type="EMBL" id="PXXO01000005">
    <property type="protein sequence ID" value="PSJ06041.1"/>
    <property type="molecule type" value="Genomic_DNA"/>
</dbReference>
<gene>
    <name evidence="3" type="ORF">C7K55_05690</name>
</gene>
<dbReference type="RefSeq" id="WP_106502558.1">
    <property type="nucleotide sequence ID" value="NZ_PXXO01000005.1"/>
</dbReference>
<evidence type="ECO:0000313" key="3">
    <source>
        <dbReference type="EMBL" id="PSJ06041.1"/>
    </source>
</evidence>
<feature type="domain" description="FAD dependent oxidoreductase" evidence="1">
    <location>
        <begin position="203"/>
        <end position="289"/>
    </location>
</feature>
<name>A0A2P7MXZ0_9CYAN</name>
<dbReference type="InterPro" id="IPR006076">
    <property type="entry name" value="FAD-dep_OxRdtase"/>
</dbReference>
<dbReference type="Pfam" id="PF21688">
    <property type="entry name" value="FAD-depend_C"/>
    <property type="match status" value="1"/>
</dbReference>
<reference evidence="3 4" key="1">
    <citation type="journal article" date="2018" name="Environ. Microbiol.">
        <title>Ecological and genomic features of two widespread freshwater picocyanobacteria.</title>
        <authorList>
            <person name="Cabello-Yeves P.J."/>
            <person name="Picazo A."/>
            <person name="Camacho A."/>
            <person name="Callieri C."/>
            <person name="Rosselli R."/>
            <person name="Roda-Garcia J.J."/>
            <person name="Coutinho F.H."/>
            <person name="Rodriguez-Valera F."/>
        </authorList>
    </citation>
    <scope>NUCLEOTIDE SEQUENCE [LARGE SCALE GENOMIC DNA]</scope>
    <source>
        <strain evidence="3 4">Tous</strain>
    </source>
</reference>
<organism evidence="3 4">
    <name type="scientific">Cyanobium usitatum str. Tous</name>
    <dbReference type="NCBI Taxonomy" id="2116684"/>
    <lineage>
        <taxon>Bacteria</taxon>
        <taxon>Bacillati</taxon>
        <taxon>Cyanobacteriota</taxon>
        <taxon>Cyanophyceae</taxon>
        <taxon>Synechococcales</taxon>
        <taxon>Prochlorococcaceae</taxon>
        <taxon>Cyanobium</taxon>
    </lineage>
</organism>
<dbReference type="Pfam" id="PF01266">
    <property type="entry name" value="DAO"/>
    <property type="match status" value="1"/>
</dbReference>
<dbReference type="Gene3D" id="3.50.50.60">
    <property type="entry name" value="FAD/NAD(P)-binding domain"/>
    <property type="match status" value="2"/>
</dbReference>
<dbReference type="InterPro" id="IPR049516">
    <property type="entry name" value="FAD-depend_C"/>
</dbReference>
<sequence>MLRLSELKLPLDHSEADLAAAVLRRLRLAPDQLLGLRLVKRSVDARKSAAITLVYSLDLDLDLDARAEARLLKRFAGDPHLRPSPDTTYHPVVSGANAGKLRPVVVGAGPCGYFAALLLAQMGFRPLLLERGKAVKERSADTFGFWKGSADFNPESNAQFGEGGAGTFSDGKLYSQVSEAKPYVRKVLEELVAAGANPDILTLHHPHIGTYKLATVVRGLRQRIEALGGEVRFECRVDGLELNPVDRSIQGLQLDSGERIAATQVVLALGHSARDSFEMLKTAGVAMQPKPFAVGLRIEHPQSLIDRARWGQAAGHPRLGPAEYKLVHHCRETANLGRSVYSFCMCPGGLVVGATSEPGRVVTNGMSQHTRNERNANSGIVVGIELADLTPYGERDDDPLAGVAFQRYWEGRAFVTGGSNYQAPAQRVGDFLANRSSEGSGGVIPSYQPGVCYGNLAGCLPEFVLTAIREALPAFDRRIPGFLMGDALLTGVETRTSSPVRLPRDEITLECGNTPGLYPAGEGAGYAGGILSAAIDGIKVAEQVALSITLPRPQHPVVPSESVCDPT</sequence>
<dbReference type="PIRSF" id="PIRSF038984">
    <property type="entry name" value="FAD_binding_protein"/>
    <property type="match status" value="1"/>
</dbReference>
<keyword evidence="4" id="KW-1185">Reference proteome</keyword>
<evidence type="ECO:0000259" key="2">
    <source>
        <dbReference type="Pfam" id="PF21688"/>
    </source>
</evidence>
<protein>
    <submittedName>
        <fullName evidence="3">FAD-dependent oxidoreductase</fullName>
    </submittedName>
</protein>
<dbReference type="PANTHER" id="PTHR42842:SF3">
    <property type="entry name" value="FAD_NAD(P)-BINDING OXIDOREDUCTASE FAMILY PROTEIN"/>
    <property type="match status" value="1"/>
</dbReference>
<dbReference type="OrthoDB" id="9762921at2"/>